<keyword evidence="2" id="KW-1185">Reference proteome</keyword>
<evidence type="ECO:0000313" key="1">
    <source>
        <dbReference type="EMBL" id="KAI8004515.1"/>
    </source>
</evidence>
<reference evidence="1 2" key="1">
    <citation type="journal article" date="2022" name="Plant J.">
        <title>Chromosome-level genome of Camellia lanceoleosa provides a valuable resource for understanding genome evolution and self-incompatibility.</title>
        <authorList>
            <person name="Gong W."/>
            <person name="Xiao S."/>
            <person name="Wang L."/>
            <person name="Liao Z."/>
            <person name="Chang Y."/>
            <person name="Mo W."/>
            <person name="Hu G."/>
            <person name="Li W."/>
            <person name="Zhao G."/>
            <person name="Zhu H."/>
            <person name="Hu X."/>
            <person name="Ji K."/>
            <person name="Xiang X."/>
            <person name="Song Q."/>
            <person name="Yuan D."/>
            <person name="Jin S."/>
            <person name="Zhang L."/>
        </authorList>
    </citation>
    <scope>NUCLEOTIDE SEQUENCE [LARGE SCALE GENOMIC DNA]</scope>
    <source>
        <strain evidence="1">SQ_2022a</strain>
    </source>
</reference>
<dbReference type="EMBL" id="CM045766">
    <property type="protein sequence ID" value="KAI8004515.1"/>
    <property type="molecule type" value="Genomic_DNA"/>
</dbReference>
<accession>A0ACC0GW24</accession>
<dbReference type="Proteomes" id="UP001060215">
    <property type="component" value="Chromosome 9"/>
</dbReference>
<protein>
    <submittedName>
        <fullName evidence="1">Uncharacterized protein</fullName>
    </submittedName>
</protein>
<proteinExistence type="predicted"/>
<gene>
    <name evidence="1" type="ORF">LOK49_LG08G01077</name>
</gene>
<organism evidence="1 2">
    <name type="scientific">Camellia lanceoleosa</name>
    <dbReference type="NCBI Taxonomy" id="1840588"/>
    <lineage>
        <taxon>Eukaryota</taxon>
        <taxon>Viridiplantae</taxon>
        <taxon>Streptophyta</taxon>
        <taxon>Embryophyta</taxon>
        <taxon>Tracheophyta</taxon>
        <taxon>Spermatophyta</taxon>
        <taxon>Magnoliopsida</taxon>
        <taxon>eudicotyledons</taxon>
        <taxon>Gunneridae</taxon>
        <taxon>Pentapetalae</taxon>
        <taxon>asterids</taxon>
        <taxon>Ericales</taxon>
        <taxon>Theaceae</taxon>
        <taxon>Camellia</taxon>
    </lineage>
</organism>
<sequence length="130" mass="14676">MPNDPGIHEDFRPTNKLESSGLSLKDIVEQDVKDNLVMLYMKGVPDLPQCGFSSPAVRVLKEYDVPLSARNILEDSVLKNAVKAYSHGNGAFCQDCHHCDHDVSHHDRDVLHSDNHHGHHVRDHCDYVDE</sequence>
<name>A0ACC0GW24_9ERIC</name>
<comment type="caution">
    <text evidence="1">The sequence shown here is derived from an EMBL/GenBank/DDBJ whole genome shotgun (WGS) entry which is preliminary data.</text>
</comment>
<evidence type="ECO:0000313" key="2">
    <source>
        <dbReference type="Proteomes" id="UP001060215"/>
    </source>
</evidence>